<dbReference type="NCBIfam" id="TIGR01944">
    <property type="entry name" value="rnfB"/>
    <property type="match status" value="1"/>
</dbReference>
<gene>
    <name evidence="10" type="primary">rnfB</name>
    <name evidence="13" type="ORF">FYJ80_02710</name>
</gene>
<dbReference type="InterPro" id="IPR017896">
    <property type="entry name" value="4Fe4S_Fe-S-bd"/>
</dbReference>
<dbReference type="Proteomes" id="UP000460549">
    <property type="component" value="Unassembled WGS sequence"/>
</dbReference>
<dbReference type="SUPFAM" id="SSF54862">
    <property type="entry name" value="4Fe-4S ferredoxins"/>
    <property type="match status" value="1"/>
</dbReference>
<dbReference type="RefSeq" id="WP_154424592.1">
    <property type="nucleotide sequence ID" value="NZ_VUNN01000003.1"/>
</dbReference>
<feature type="domain" description="4Fe-4S ferredoxin-type" evidence="11">
    <location>
        <begin position="131"/>
        <end position="160"/>
    </location>
</feature>
<dbReference type="Pfam" id="PF04060">
    <property type="entry name" value="FeS"/>
    <property type="match status" value="1"/>
</dbReference>
<dbReference type="Pfam" id="PF14697">
    <property type="entry name" value="Fer4_21"/>
    <property type="match status" value="1"/>
</dbReference>
<feature type="domain" description="4Fe-4S ferredoxin-type" evidence="11">
    <location>
        <begin position="161"/>
        <end position="190"/>
    </location>
</feature>
<dbReference type="PROSITE" id="PS51656">
    <property type="entry name" value="4FE4S"/>
    <property type="match status" value="1"/>
</dbReference>
<feature type="binding site" evidence="10">
    <location>
        <position position="48"/>
    </location>
    <ligand>
        <name>[4Fe-4S] cluster</name>
        <dbReference type="ChEBI" id="CHEBI:49883"/>
        <label>1</label>
    </ligand>
</feature>
<reference evidence="13 14" key="1">
    <citation type="submission" date="2019-08" db="EMBL/GenBank/DDBJ databases">
        <title>In-depth cultivation of the pig gut microbiome towards novel bacterial diversity and tailored functional studies.</title>
        <authorList>
            <person name="Wylensek D."/>
            <person name="Hitch T.C.A."/>
            <person name="Clavel T."/>
        </authorList>
    </citation>
    <scope>NUCLEOTIDE SEQUENCE [LARGE SCALE GENOMIC DNA]</scope>
    <source>
        <strain evidence="13 14">NM-380-WT-3C1</strain>
    </source>
</reference>
<dbReference type="EMBL" id="VUNN01000003">
    <property type="protein sequence ID" value="MSU05693.1"/>
    <property type="molecule type" value="Genomic_DNA"/>
</dbReference>
<dbReference type="PANTHER" id="PTHR43560">
    <property type="entry name" value="ION-TRANSLOCATING OXIDOREDUCTASE COMPLEX SUBUNIT B"/>
    <property type="match status" value="1"/>
</dbReference>
<evidence type="ECO:0000256" key="8">
    <source>
        <dbReference type="ARBA" id="ARBA00023014"/>
    </source>
</evidence>
<feature type="binding site" evidence="10">
    <location>
        <position position="146"/>
    </location>
    <ligand>
        <name>[4Fe-4S] cluster</name>
        <dbReference type="ChEBI" id="CHEBI:49883"/>
        <label>2</label>
    </ligand>
</feature>
<proteinExistence type="inferred from homology"/>
<keyword evidence="7 10" id="KW-0408">Iron</keyword>
<feature type="binding site" evidence="10">
    <location>
        <position position="51"/>
    </location>
    <ligand>
        <name>[4Fe-4S] cluster</name>
        <dbReference type="ChEBI" id="CHEBI:49883"/>
        <label>1</label>
    </ligand>
</feature>
<evidence type="ECO:0000256" key="6">
    <source>
        <dbReference type="ARBA" id="ARBA00022982"/>
    </source>
</evidence>
<keyword evidence="5 10" id="KW-1278">Translocase</keyword>
<dbReference type="GO" id="GO:0051539">
    <property type="term" value="F:4 iron, 4 sulfur cluster binding"/>
    <property type="evidence" value="ECO:0007669"/>
    <property type="project" value="UniProtKB-UniRule"/>
</dbReference>
<name>A0A7X2TR77_9SPIO</name>
<comment type="caution">
    <text evidence="10">Lacks conserved residue(s) required for the propagation of feature annotation.</text>
</comment>
<dbReference type="InterPro" id="IPR010207">
    <property type="entry name" value="Elect_transpt_cplx_RnfB/RsxB"/>
</dbReference>
<keyword evidence="10" id="KW-1003">Cell membrane</keyword>
<dbReference type="PANTHER" id="PTHR43560:SF1">
    <property type="entry name" value="ION-TRANSLOCATING OXIDOREDUCTASE COMPLEX SUBUNIT B"/>
    <property type="match status" value="1"/>
</dbReference>
<evidence type="ECO:0000259" key="11">
    <source>
        <dbReference type="PROSITE" id="PS51379"/>
    </source>
</evidence>
<evidence type="ECO:0000313" key="13">
    <source>
        <dbReference type="EMBL" id="MSU05693.1"/>
    </source>
</evidence>
<evidence type="ECO:0000313" key="14">
    <source>
        <dbReference type="Proteomes" id="UP000460549"/>
    </source>
</evidence>
<organism evidence="13 14">
    <name type="scientific">Bullifex porci</name>
    <dbReference type="NCBI Taxonomy" id="2606638"/>
    <lineage>
        <taxon>Bacteria</taxon>
        <taxon>Pseudomonadati</taxon>
        <taxon>Spirochaetota</taxon>
        <taxon>Spirochaetia</taxon>
        <taxon>Spirochaetales</taxon>
        <taxon>Spirochaetaceae</taxon>
        <taxon>Bullifex</taxon>
    </lineage>
</organism>
<sequence length="264" mass="27532">MGIISAILVISILGLLLGLGLAIADKKLAVEKDEKLVKMEAIMPGANCGGCGYAGCSGYAAAVCAGEAEIGLCSPGGNALAAKMGEIMGVSVESKERMVAFVHCNGNSEVTKQDFEYRGIKDCAAAFIVQGGPNGCKEGCIHLGSCMSVCPADAIYRDDKNMIKVDPEKCIGCKKCTTVCPTGVIKMIPASAKMVVACNNHEMGAKVKKNCQVGCIGCKICQNKFPASGCTVENFLSKIDYSKDTSELEAASEACPQKCFVKRG</sequence>
<keyword evidence="3 10" id="KW-0479">Metal-binding</keyword>
<dbReference type="HAMAP" id="MF_00463">
    <property type="entry name" value="RsxB_RnfB"/>
    <property type="match status" value="1"/>
</dbReference>
<feature type="region of interest" description="Hydrophobic" evidence="10">
    <location>
        <begin position="1"/>
        <end position="25"/>
    </location>
</feature>
<dbReference type="InterPro" id="IPR007202">
    <property type="entry name" value="4Fe-4S_dom"/>
</dbReference>
<comment type="caution">
    <text evidence="13">The sequence shown here is derived from an EMBL/GenBank/DDBJ whole genome shotgun (WGS) entry which is preliminary data.</text>
</comment>
<evidence type="ECO:0000256" key="3">
    <source>
        <dbReference type="ARBA" id="ARBA00022723"/>
    </source>
</evidence>
<dbReference type="GO" id="GO:0022900">
    <property type="term" value="P:electron transport chain"/>
    <property type="evidence" value="ECO:0007669"/>
    <property type="project" value="UniProtKB-UniRule"/>
</dbReference>
<dbReference type="InterPro" id="IPR017900">
    <property type="entry name" value="4Fe4S_Fe_S_CS"/>
</dbReference>
<dbReference type="EC" id="7.-.-.-" evidence="10"/>
<keyword evidence="8 10" id="KW-0411">Iron-sulfur</keyword>
<comment type="subcellular location">
    <subcellularLocation>
        <location evidence="10">Cell membrane</location>
    </subcellularLocation>
</comment>
<feature type="binding site" evidence="10">
    <location>
        <position position="173"/>
    </location>
    <ligand>
        <name>[4Fe-4S] cluster</name>
        <dbReference type="ChEBI" id="CHEBI:49883"/>
        <label>3</label>
    </ligand>
</feature>
<protein>
    <recommendedName>
        <fullName evidence="10">Ion-translocating oxidoreductase complex subunit B</fullName>
        <ecNumber evidence="10">7.-.-.-</ecNumber>
    </recommendedName>
    <alternativeName>
        <fullName evidence="10">Rnf electron transport complex subunit B</fullName>
    </alternativeName>
</protein>
<dbReference type="Gene3D" id="3.30.70.20">
    <property type="match status" value="1"/>
</dbReference>
<comment type="subunit">
    <text evidence="10">The complex is composed of six subunits: RnfA, RnfB, RnfC, RnfD, RnfE and RnfG.</text>
</comment>
<evidence type="ECO:0000259" key="12">
    <source>
        <dbReference type="PROSITE" id="PS51656"/>
    </source>
</evidence>
<keyword evidence="9 10" id="KW-0472">Membrane</keyword>
<dbReference type="InterPro" id="IPR050395">
    <property type="entry name" value="4Fe4S_Ferredoxin_RnfB"/>
</dbReference>
<keyword evidence="2 10" id="KW-0004">4Fe-4S</keyword>
<dbReference type="GO" id="GO:0009055">
    <property type="term" value="F:electron transfer activity"/>
    <property type="evidence" value="ECO:0007669"/>
    <property type="project" value="InterPro"/>
</dbReference>
<dbReference type="PROSITE" id="PS51379">
    <property type="entry name" value="4FE4S_FER_2"/>
    <property type="match status" value="2"/>
</dbReference>
<keyword evidence="14" id="KW-1185">Reference proteome</keyword>
<comment type="function">
    <text evidence="10">Part of a membrane-bound complex that couples electron transfer with translocation of ions across the membrane.</text>
</comment>
<evidence type="ECO:0000256" key="1">
    <source>
        <dbReference type="ARBA" id="ARBA00022448"/>
    </source>
</evidence>
<keyword evidence="6 10" id="KW-0249">Electron transport</keyword>
<feature type="binding site" evidence="10">
    <location>
        <position position="150"/>
    </location>
    <ligand>
        <name>[4Fe-4S] cluster</name>
        <dbReference type="ChEBI" id="CHEBI:49883"/>
        <label>3</label>
    </ligand>
</feature>
<keyword evidence="4 10" id="KW-0677">Repeat</keyword>
<accession>A0A7X2TR77</accession>
<evidence type="ECO:0000256" key="7">
    <source>
        <dbReference type="ARBA" id="ARBA00023004"/>
    </source>
</evidence>
<dbReference type="PROSITE" id="PS00198">
    <property type="entry name" value="4FE4S_FER_1"/>
    <property type="match status" value="1"/>
</dbReference>
<feature type="binding site" evidence="10">
    <location>
        <position position="140"/>
    </location>
    <ligand>
        <name>[4Fe-4S] cluster</name>
        <dbReference type="ChEBI" id="CHEBI:49883"/>
        <label>2</label>
    </ligand>
</feature>
<evidence type="ECO:0000256" key="4">
    <source>
        <dbReference type="ARBA" id="ARBA00022737"/>
    </source>
</evidence>
<evidence type="ECO:0000256" key="2">
    <source>
        <dbReference type="ARBA" id="ARBA00022485"/>
    </source>
</evidence>
<feature type="binding site" evidence="10">
    <location>
        <position position="136"/>
    </location>
    <ligand>
        <name>[4Fe-4S] cluster</name>
        <dbReference type="ChEBI" id="CHEBI:49883"/>
        <label>2</label>
    </ligand>
</feature>
<keyword evidence="1 10" id="KW-0813">Transport</keyword>
<feature type="binding site" evidence="10">
    <location>
        <position position="73"/>
    </location>
    <ligand>
        <name>[4Fe-4S] cluster</name>
        <dbReference type="ChEBI" id="CHEBI:49883"/>
        <label>1</label>
    </ligand>
</feature>
<feature type="binding site" evidence="10">
    <location>
        <position position="180"/>
    </location>
    <ligand>
        <name>[4Fe-4S] cluster</name>
        <dbReference type="ChEBI" id="CHEBI:49883"/>
        <label>2</label>
    </ligand>
</feature>
<feature type="binding site" evidence="10">
    <location>
        <position position="176"/>
    </location>
    <ligand>
        <name>[4Fe-4S] cluster</name>
        <dbReference type="ChEBI" id="CHEBI:49883"/>
        <label>3</label>
    </ligand>
</feature>
<comment type="similarity">
    <text evidence="10">Belongs to the 4Fe4S bacterial-type ferredoxin family. RnfB subfamily.</text>
</comment>
<dbReference type="GO" id="GO:0046872">
    <property type="term" value="F:metal ion binding"/>
    <property type="evidence" value="ECO:0007669"/>
    <property type="project" value="UniProtKB-KW"/>
</dbReference>
<dbReference type="AlphaFoldDB" id="A0A7X2TR77"/>
<comment type="cofactor">
    <cofactor evidence="10">
        <name>[4Fe-4S] cluster</name>
        <dbReference type="ChEBI" id="CHEBI:49883"/>
    </cofactor>
    <text evidence="10">Binds 3 [4Fe-4S] clusters.</text>
</comment>
<feature type="binding site" evidence="10">
    <location>
        <position position="56"/>
    </location>
    <ligand>
        <name>[4Fe-4S] cluster</name>
        <dbReference type="ChEBI" id="CHEBI:49883"/>
        <label>1</label>
    </ligand>
</feature>
<evidence type="ECO:0000256" key="9">
    <source>
        <dbReference type="ARBA" id="ARBA00023136"/>
    </source>
</evidence>
<feature type="domain" description="4Fe-4S" evidence="12">
    <location>
        <begin position="31"/>
        <end position="90"/>
    </location>
</feature>
<dbReference type="Gene3D" id="1.10.15.40">
    <property type="entry name" value="Electron transport complex subunit B, putative Fe-S cluster"/>
    <property type="match status" value="1"/>
</dbReference>
<dbReference type="GO" id="GO:0005886">
    <property type="term" value="C:plasma membrane"/>
    <property type="evidence" value="ECO:0007669"/>
    <property type="project" value="UniProtKB-SubCell"/>
</dbReference>
<evidence type="ECO:0000256" key="10">
    <source>
        <dbReference type="HAMAP-Rule" id="MF_00463"/>
    </source>
</evidence>
<feature type="binding site" evidence="10">
    <location>
        <position position="170"/>
    </location>
    <ligand>
        <name>[4Fe-4S] cluster</name>
        <dbReference type="ChEBI" id="CHEBI:49883"/>
        <label>3</label>
    </ligand>
</feature>
<evidence type="ECO:0000256" key="5">
    <source>
        <dbReference type="ARBA" id="ARBA00022967"/>
    </source>
</evidence>